<dbReference type="EC" id="3.5.1.2" evidence="10"/>
<keyword evidence="10" id="KW-0963">Cytoplasm</keyword>
<dbReference type="InterPro" id="IPR010139">
    <property type="entry name" value="Imidazole-glycPsynth_HisH"/>
</dbReference>
<keyword evidence="6 10" id="KW-0368">Histidine biosynthesis</keyword>
<dbReference type="PIRSF" id="PIRSF000495">
    <property type="entry name" value="Amidotransf_hisH"/>
    <property type="match status" value="1"/>
</dbReference>
<comment type="pathway">
    <text evidence="1 10">Amino-acid biosynthesis; L-histidine biosynthesis; L-histidine from 5-phospho-alpha-D-ribose 1-diphosphate: step 5/9.</text>
</comment>
<protein>
    <recommendedName>
        <fullName evidence="10">Imidazole glycerol phosphate synthase subunit HisH</fullName>
        <ecNumber evidence="10">4.3.2.10</ecNumber>
    </recommendedName>
    <alternativeName>
        <fullName evidence="10">IGP synthase glutaminase subunit</fullName>
        <ecNumber evidence="10">3.5.1.2</ecNumber>
    </alternativeName>
    <alternativeName>
        <fullName evidence="10">IGP synthase subunit HisH</fullName>
    </alternativeName>
    <alternativeName>
        <fullName evidence="10">ImGP synthase subunit HisH</fullName>
        <shortName evidence="10">IGPS subunit HisH</shortName>
    </alternativeName>
</protein>
<dbReference type="PANTHER" id="PTHR42701:SF1">
    <property type="entry name" value="IMIDAZOLE GLYCEROL PHOSPHATE SYNTHASE SUBUNIT HISH"/>
    <property type="match status" value="1"/>
</dbReference>
<dbReference type="PROSITE" id="PS51273">
    <property type="entry name" value="GATASE_TYPE_1"/>
    <property type="match status" value="1"/>
</dbReference>
<dbReference type="GO" id="GO:0016829">
    <property type="term" value="F:lyase activity"/>
    <property type="evidence" value="ECO:0007669"/>
    <property type="project" value="UniProtKB-KW"/>
</dbReference>
<evidence type="ECO:0000256" key="7">
    <source>
        <dbReference type="ARBA" id="ARBA00023239"/>
    </source>
</evidence>
<evidence type="ECO:0000256" key="2">
    <source>
        <dbReference type="ARBA" id="ARBA00011152"/>
    </source>
</evidence>
<evidence type="ECO:0000259" key="11">
    <source>
        <dbReference type="Pfam" id="PF00117"/>
    </source>
</evidence>
<comment type="subunit">
    <text evidence="2 10">Heterodimer of HisH and HisF.</text>
</comment>
<evidence type="ECO:0000256" key="5">
    <source>
        <dbReference type="ARBA" id="ARBA00022962"/>
    </source>
</evidence>
<dbReference type="SUPFAM" id="SSF52317">
    <property type="entry name" value="Class I glutamine amidotransferase-like"/>
    <property type="match status" value="1"/>
</dbReference>
<evidence type="ECO:0000256" key="3">
    <source>
        <dbReference type="ARBA" id="ARBA00022605"/>
    </source>
</evidence>
<evidence type="ECO:0000256" key="6">
    <source>
        <dbReference type="ARBA" id="ARBA00023102"/>
    </source>
</evidence>
<evidence type="ECO:0000256" key="4">
    <source>
        <dbReference type="ARBA" id="ARBA00022801"/>
    </source>
</evidence>
<dbReference type="EMBL" id="CP089982">
    <property type="protein sequence ID" value="WXA97960.1"/>
    <property type="molecule type" value="Genomic_DNA"/>
</dbReference>
<comment type="catalytic activity">
    <reaction evidence="9 10">
        <text>L-glutamine + H2O = L-glutamate + NH4(+)</text>
        <dbReference type="Rhea" id="RHEA:15889"/>
        <dbReference type="ChEBI" id="CHEBI:15377"/>
        <dbReference type="ChEBI" id="CHEBI:28938"/>
        <dbReference type="ChEBI" id="CHEBI:29985"/>
        <dbReference type="ChEBI" id="CHEBI:58359"/>
        <dbReference type="EC" id="3.5.1.2"/>
    </reaction>
</comment>
<keyword evidence="7 10" id="KW-0456">Lyase</keyword>
<dbReference type="CDD" id="cd01748">
    <property type="entry name" value="GATase1_IGP_Synthase"/>
    <property type="match status" value="1"/>
</dbReference>
<feature type="active site" description="Nucleophile" evidence="10">
    <location>
        <position position="79"/>
    </location>
</feature>
<reference evidence="12 13" key="1">
    <citation type="submission" date="2021-12" db="EMBL/GenBank/DDBJ databases">
        <title>Discovery of the Pendulisporaceae a myxobacterial family with distinct sporulation behavior and unique specialized metabolism.</title>
        <authorList>
            <person name="Garcia R."/>
            <person name="Popoff A."/>
            <person name="Bader C.D."/>
            <person name="Loehr J."/>
            <person name="Walesch S."/>
            <person name="Walt C."/>
            <person name="Boldt J."/>
            <person name="Bunk B."/>
            <person name="Haeckl F.J.F.P.J."/>
            <person name="Gunesch A.P."/>
            <person name="Birkelbach J."/>
            <person name="Nuebel U."/>
            <person name="Pietschmann T."/>
            <person name="Bach T."/>
            <person name="Mueller R."/>
        </authorList>
    </citation>
    <scope>NUCLEOTIDE SEQUENCE [LARGE SCALE GENOMIC DNA]</scope>
    <source>
        <strain evidence="12 13">MSr12523</strain>
    </source>
</reference>
<dbReference type="RefSeq" id="WP_394848577.1">
    <property type="nucleotide sequence ID" value="NZ_CP089982.1"/>
</dbReference>
<proteinExistence type="inferred from homology"/>
<dbReference type="Proteomes" id="UP001379533">
    <property type="component" value="Chromosome"/>
</dbReference>
<evidence type="ECO:0000256" key="9">
    <source>
        <dbReference type="ARBA" id="ARBA00049534"/>
    </source>
</evidence>
<dbReference type="InterPro" id="IPR029062">
    <property type="entry name" value="Class_I_gatase-like"/>
</dbReference>
<dbReference type="HAMAP" id="MF_00278">
    <property type="entry name" value="HisH"/>
    <property type="match status" value="1"/>
</dbReference>
<feature type="domain" description="Glutamine amidotransferase" evidence="11">
    <location>
        <begin position="4"/>
        <end position="188"/>
    </location>
</feature>
<evidence type="ECO:0000313" key="12">
    <source>
        <dbReference type="EMBL" id="WXA97960.1"/>
    </source>
</evidence>
<keyword evidence="5 10" id="KW-0315">Glutamine amidotransferase</keyword>
<keyword evidence="4 10" id="KW-0378">Hydrolase</keyword>
<keyword evidence="3 10" id="KW-0028">Amino-acid biosynthesis</keyword>
<dbReference type="EC" id="4.3.2.10" evidence="10"/>
<dbReference type="NCBIfam" id="TIGR01855">
    <property type="entry name" value="IMP_synth_hisH"/>
    <property type="match status" value="1"/>
</dbReference>
<evidence type="ECO:0000256" key="8">
    <source>
        <dbReference type="ARBA" id="ARBA00047838"/>
    </source>
</evidence>
<evidence type="ECO:0000256" key="1">
    <source>
        <dbReference type="ARBA" id="ARBA00005091"/>
    </source>
</evidence>
<dbReference type="Pfam" id="PF00117">
    <property type="entry name" value="GATase"/>
    <property type="match status" value="1"/>
</dbReference>
<dbReference type="PANTHER" id="PTHR42701">
    <property type="entry name" value="IMIDAZOLE GLYCEROL PHOSPHATE SYNTHASE SUBUNIT HISH"/>
    <property type="match status" value="1"/>
</dbReference>
<accession>A0ABZ2KK46</accession>
<comment type="catalytic activity">
    <reaction evidence="8 10">
        <text>5-[(5-phospho-1-deoxy-D-ribulos-1-ylimino)methylamino]-1-(5-phospho-beta-D-ribosyl)imidazole-4-carboxamide + L-glutamine = D-erythro-1-(imidazol-4-yl)glycerol 3-phosphate + 5-amino-1-(5-phospho-beta-D-ribosyl)imidazole-4-carboxamide + L-glutamate + H(+)</text>
        <dbReference type="Rhea" id="RHEA:24793"/>
        <dbReference type="ChEBI" id="CHEBI:15378"/>
        <dbReference type="ChEBI" id="CHEBI:29985"/>
        <dbReference type="ChEBI" id="CHEBI:58278"/>
        <dbReference type="ChEBI" id="CHEBI:58359"/>
        <dbReference type="ChEBI" id="CHEBI:58475"/>
        <dbReference type="ChEBI" id="CHEBI:58525"/>
        <dbReference type="EC" id="4.3.2.10"/>
    </reaction>
</comment>
<gene>
    <name evidence="10 12" type="primary">hisH</name>
    <name evidence="12" type="ORF">LZC95_14095</name>
</gene>
<dbReference type="PROSITE" id="PS51274">
    <property type="entry name" value="GATASE_COBBQ"/>
    <property type="match status" value="1"/>
</dbReference>
<evidence type="ECO:0000256" key="10">
    <source>
        <dbReference type="HAMAP-Rule" id="MF_00278"/>
    </source>
</evidence>
<comment type="subcellular location">
    <subcellularLocation>
        <location evidence="10">Cytoplasm</location>
    </subcellularLocation>
</comment>
<organism evidence="12 13">
    <name type="scientific">Pendulispora brunnea</name>
    <dbReference type="NCBI Taxonomy" id="2905690"/>
    <lineage>
        <taxon>Bacteria</taxon>
        <taxon>Pseudomonadati</taxon>
        <taxon>Myxococcota</taxon>
        <taxon>Myxococcia</taxon>
        <taxon>Myxococcales</taxon>
        <taxon>Sorangiineae</taxon>
        <taxon>Pendulisporaceae</taxon>
        <taxon>Pendulispora</taxon>
    </lineage>
</organism>
<evidence type="ECO:0000313" key="13">
    <source>
        <dbReference type="Proteomes" id="UP001379533"/>
    </source>
</evidence>
<feature type="active site" evidence="10">
    <location>
        <position position="183"/>
    </location>
</feature>
<comment type="function">
    <text evidence="10">IGPS catalyzes the conversion of PRFAR and glutamine to IGP, AICAR and glutamate. The HisH subunit catalyzes the hydrolysis of glutamine to glutamate and ammonia as part of the synthesis of IGP and AICAR. The resulting ammonia molecule is channeled to the active site of HisF.</text>
</comment>
<sequence>MIGIIDYGVGNLRSLRNAVDHVGLDVDVLTDPEALASCDRLILPGVGAFGSAADSLRARGFEPALRAHAAAGKPLLGICVGMQLLADVGLEFGEHRGLGLIPGKVRPLESSREHPIPHVGWNDVKSQRKHPVFDVPKKNVDYYFVHSFYFDPESPDDVVAVSEYGRIFATVVARGNIVGCQFHPEKSQAGGLAFLERFAAWDGTC</sequence>
<dbReference type="Gene3D" id="3.40.50.880">
    <property type="match status" value="1"/>
</dbReference>
<feature type="active site" evidence="10">
    <location>
        <position position="185"/>
    </location>
</feature>
<dbReference type="InterPro" id="IPR017926">
    <property type="entry name" value="GATASE"/>
</dbReference>
<keyword evidence="13" id="KW-1185">Reference proteome</keyword>
<name>A0ABZ2KK46_9BACT</name>